<dbReference type="Gene3D" id="3.30.1360.70">
    <property type="entry name" value="Arginyl tRNA synthetase N-terminal domain"/>
    <property type="match status" value="1"/>
</dbReference>
<dbReference type="InterPro" id="IPR014729">
    <property type="entry name" value="Rossmann-like_a/b/a_fold"/>
</dbReference>
<sequence length="1329" mass="152371">MISILKELERIFKNAFEKAFPTLPNVTVEFTRSDYADFQCNNALKLKKLLPDKKNPVEIAKMIIDSIESNNIIENTTVSGPGFINITISPKFLCDKILEIILNDVHINLCNSNGDGDDNRPIIVDYSSPNIAKEMHVGHLRSTIIGDSVARLLEFVGHNVLRINHIGDWGTQFGMLLTHLMDTYPDFQSKPPPIEDLQTFYKQSKKRFDDDEDFKKRSLETTVQLQSKEPKLIDAWKMICDISRKEFAEIYQLLNISKNLIERGESFYQERMIDVVKDLEERGFLVEEDGRKVFYPKNSKVPPLTIVKSDGGFTYDTSDMAAIRQRVQEENASRIIYTTDAGQAVHFKSFFDCAEICGYYDPNKVRLDHLTFGVVLGEDRKRFKTRSGETVKLKDLINEGLERSRQKLLEKERDKVLTDEEMTIAQKAIAIGCIKYADLSHDRNNDYIFSFDRMLDDKGNTAVYLLYTITRIRSIIRNCNLNRSINDIGQELSKNSSFQLDHPREIKLAKFILNFPDIIIQIVDNLYLHLLCRFLFDLSVIFTEFYDQCYVIEKIDNNETKINLNRVILCEATVKIMETGLKILGIETVEKIILQSYNTKRLSSNYLLSFSRKRHDDSLKTTPLSQQPENFTTPIYRKTEKDELETKITKLSNGLRVASQNKFGQFCTIGTVIDSGSRYERNHPNGISHFIEKLAFNSTEDFDSKDSIMKILEKYGGICDCQGSRDTLIYAASVHSKGLDSVMHLLSEAVLRPKFTDMEMEFARRMIQFELQDLDMRPDPEPILHEMIHSAAYRGNTLGLNRLCSEENINIIQRNDLFDYINLYHRPERMVIAGVGVEHDRLVELAEKFFVQRKPIWESDTAISTQLNRSIELDDSISQYTGGVNAVTKDLSDISLGPTPMPELAHFVIGLESVSHQDLDNFVPICVLNILMGGGGSFSAGGPGKGMYTRLYTRVLNLYHWMFSATALNHSYQDSGLFCIHASAHPKQLRELVMVILSEIVSLTNNGISNDELKRAKNQLKSMLLMNLEARPVMFEDIGRQVLSSGQRRQPQFYIDRIDKVSEDDLIRIAREMLKTRASIAALGDLKQLPTIDEIESLLQNKNGQTISKRFQLFLLKEIKKIYLMSSDRQTSSSSSFQSKTNRIHQNNNNQNNQQHHRQISHSNNNRNKAIIILNNQLRQLLKKPNDHFSVGLVDESNIFLWEIMIVGPRDTLYEGGLFKAQLQFPSNFPDSPPKMRFLSEMWHPNISKSGDVCISILHNPNLQTFGYEENLQRWAPVYSVETIVMSVISMLSDPNVESPANVDAAIQMRNHPDEYAKQVRFFTQKTLE</sequence>
<evidence type="ECO:0000256" key="11">
    <source>
        <dbReference type="ARBA" id="ARBA00049339"/>
    </source>
</evidence>
<keyword evidence="5" id="KW-0547">Nucleotide-binding</keyword>
<evidence type="ECO:0000256" key="3">
    <source>
        <dbReference type="ARBA" id="ARBA00022598"/>
    </source>
</evidence>
<dbReference type="Gene3D" id="3.40.50.620">
    <property type="entry name" value="HUPs"/>
    <property type="match status" value="1"/>
</dbReference>
<evidence type="ECO:0000256" key="8">
    <source>
        <dbReference type="ARBA" id="ARBA00022917"/>
    </source>
</evidence>
<evidence type="ECO:0000256" key="9">
    <source>
        <dbReference type="ARBA" id="ARBA00023146"/>
    </source>
</evidence>
<evidence type="ECO:0000256" key="4">
    <source>
        <dbReference type="ARBA" id="ARBA00022679"/>
    </source>
</evidence>
<dbReference type="Pfam" id="PF00179">
    <property type="entry name" value="UQ_con"/>
    <property type="match status" value="1"/>
</dbReference>
<keyword evidence="16" id="KW-1185">Reference proteome</keyword>
<keyword evidence="4" id="KW-0808">Transferase</keyword>
<evidence type="ECO:0000256" key="10">
    <source>
        <dbReference type="ARBA" id="ARBA00033033"/>
    </source>
</evidence>
<dbReference type="InterPro" id="IPR016135">
    <property type="entry name" value="UBQ-conjugating_enzyme/RWD"/>
</dbReference>
<evidence type="ECO:0000256" key="2">
    <source>
        <dbReference type="ARBA" id="ARBA00012837"/>
    </source>
</evidence>
<feature type="compositionally biased region" description="Low complexity" evidence="13">
    <location>
        <begin position="1131"/>
        <end position="1154"/>
    </location>
</feature>
<dbReference type="CDD" id="cd23795">
    <property type="entry name" value="UBCc_UBE2G1"/>
    <property type="match status" value="1"/>
</dbReference>
<dbReference type="Proteomes" id="UP000887458">
    <property type="component" value="Unassembled WGS sequence"/>
</dbReference>
<proteinExistence type="inferred from homology"/>
<dbReference type="SUPFAM" id="SSF52374">
    <property type="entry name" value="Nucleotidylyl transferase"/>
    <property type="match status" value="1"/>
</dbReference>
<dbReference type="InterPro" id="IPR009080">
    <property type="entry name" value="tRNAsynth_Ia_anticodon-bd"/>
</dbReference>
<reference evidence="15 16" key="2">
    <citation type="journal article" date="2022" name="Mol. Biol. Evol.">
        <title>Comparative Genomics Reveals Insights into the Divergent Evolution of Astigmatic Mites and Household Pest Adaptations.</title>
        <authorList>
            <person name="Xiong Q."/>
            <person name="Wan A.T."/>
            <person name="Liu X."/>
            <person name="Fung C.S."/>
            <person name="Xiao X."/>
            <person name="Malainual N."/>
            <person name="Hou J."/>
            <person name="Wang L."/>
            <person name="Wang M."/>
            <person name="Yang K.Y."/>
            <person name="Cui Y."/>
            <person name="Leung E.L."/>
            <person name="Nong W."/>
            <person name="Shin S.K."/>
            <person name="Au S.W."/>
            <person name="Jeong K.Y."/>
            <person name="Chew F.T."/>
            <person name="Hui J.H."/>
            <person name="Leung T.F."/>
            <person name="Tungtrongchitr A."/>
            <person name="Zhong N."/>
            <person name="Liu Z."/>
            <person name="Tsui S.K."/>
        </authorList>
    </citation>
    <scope>NUCLEOTIDE SEQUENCE [LARGE SCALE GENOMIC DNA]</scope>
    <source>
        <strain evidence="15">Derp</strain>
    </source>
</reference>
<feature type="active site" description="Glycyl thioester intermediate" evidence="12">
    <location>
        <position position="1254"/>
    </location>
</feature>
<dbReference type="PRINTS" id="PR01038">
    <property type="entry name" value="TRNASYNTHARG"/>
</dbReference>
<dbReference type="InterPro" id="IPR011249">
    <property type="entry name" value="Metalloenz_LuxS/M16"/>
</dbReference>
<keyword evidence="9" id="KW-0030">Aminoacyl-tRNA synthetase</keyword>
<dbReference type="SUPFAM" id="SSF63411">
    <property type="entry name" value="LuxS/MPP-like metallohydrolase"/>
    <property type="match status" value="2"/>
</dbReference>
<dbReference type="Pfam" id="PF00675">
    <property type="entry name" value="Peptidase_M16"/>
    <property type="match status" value="1"/>
</dbReference>
<dbReference type="NCBIfam" id="TIGR00456">
    <property type="entry name" value="argS"/>
    <property type="match status" value="1"/>
</dbReference>
<dbReference type="SUPFAM" id="SSF47323">
    <property type="entry name" value="Anticodon-binding domain of a subclass of class I aminoacyl-tRNA synthetases"/>
    <property type="match status" value="1"/>
</dbReference>
<dbReference type="InterPro" id="IPR008909">
    <property type="entry name" value="DALR_anticod-bd"/>
</dbReference>
<keyword evidence="6" id="KW-0833">Ubl conjugation pathway</keyword>
<dbReference type="SMART" id="SM00836">
    <property type="entry name" value="DALR_1"/>
    <property type="match status" value="1"/>
</dbReference>
<comment type="caution">
    <text evidence="15">The sequence shown here is derived from an EMBL/GenBank/DDBJ whole genome shotgun (WGS) entry which is preliminary data.</text>
</comment>
<evidence type="ECO:0000256" key="13">
    <source>
        <dbReference type="SAM" id="MobiDB-lite"/>
    </source>
</evidence>
<dbReference type="PROSITE" id="PS50127">
    <property type="entry name" value="UBC_2"/>
    <property type="match status" value="1"/>
</dbReference>
<evidence type="ECO:0000256" key="5">
    <source>
        <dbReference type="ARBA" id="ARBA00022741"/>
    </source>
</evidence>
<dbReference type="Pfam" id="PF03485">
    <property type="entry name" value="Arg_tRNA_synt_N"/>
    <property type="match status" value="1"/>
</dbReference>
<dbReference type="InterPro" id="IPR005148">
    <property type="entry name" value="Arg-tRNA-synth_N"/>
</dbReference>
<keyword evidence="7" id="KW-0067">ATP-binding</keyword>
<feature type="domain" description="UBC core" evidence="14">
    <location>
        <begin position="1169"/>
        <end position="1329"/>
    </location>
</feature>
<dbReference type="EC" id="6.1.1.19" evidence="2"/>
<dbReference type="Pfam" id="PF05193">
    <property type="entry name" value="Peptidase_M16_C"/>
    <property type="match status" value="1"/>
</dbReference>
<dbReference type="SMART" id="SM00212">
    <property type="entry name" value="UBCc"/>
    <property type="match status" value="1"/>
</dbReference>
<dbReference type="SMART" id="SM01016">
    <property type="entry name" value="Arg_tRNA_synt_N"/>
    <property type="match status" value="1"/>
</dbReference>
<dbReference type="PANTHER" id="PTHR11956">
    <property type="entry name" value="ARGINYL-TRNA SYNTHETASE"/>
    <property type="match status" value="1"/>
</dbReference>
<dbReference type="InterPro" id="IPR036695">
    <property type="entry name" value="Arg-tRNA-synth_N_sf"/>
</dbReference>
<dbReference type="CDD" id="cd00671">
    <property type="entry name" value="ArgRS_core"/>
    <property type="match status" value="1"/>
</dbReference>
<dbReference type="HAMAP" id="MF_00123">
    <property type="entry name" value="Arg_tRNA_synth"/>
    <property type="match status" value="1"/>
</dbReference>
<comment type="catalytic activity">
    <reaction evidence="11">
        <text>tRNA(Arg) + L-arginine + ATP = L-arginyl-tRNA(Arg) + AMP + diphosphate</text>
        <dbReference type="Rhea" id="RHEA:20301"/>
        <dbReference type="Rhea" id="RHEA-COMP:9658"/>
        <dbReference type="Rhea" id="RHEA-COMP:9673"/>
        <dbReference type="ChEBI" id="CHEBI:30616"/>
        <dbReference type="ChEBI" id="CHEBI:32682"/>
        <dbReference type="ChEBI" id="CHEBI:33019"/>
        <dbReference type="ChEBI" id="CHEBI:78442"/>
        <dbReference type="ChEBI" id="CHEBI:78513"/>
        <dbReference type="ChEBI" id="CHEBI:456215"/>
        <dbReference type="EC" id="6.1.1.19"/>
    </reaction>
</comment>
<protein>
    <recommendedName>
        <fullName evidence="2">arginine--tRNA ligase</fullName>
        <ecNumber evidence="2">6.1.1.19</ecNumber>
    </recommendedName>
    <alternativeName>
        <fullName evidence="10">Arginyl-tRNA synthetase</fullName>
    </alternativeName>
</protein>
<evidence type="ECO:0000256" key="7">
    <source>
        <dbReference type="ARBA" id="ARBA00022840"/>
    </source>
</evidence>
<dbReference type="InterPro" id="IPR007863">
    <property type="entry name" value="Peptidase_M16_C"/>
</dbReference>
<dbReference type="InterPro" id="IPR011765">
    <property type="entry name" value="Pept_M16_N"/>
</dbReference>
<dbReference type="PANTHER" id="PTHR11956:SF5">
    <property type="entry name" value="ARGININE--TRNA LIGASE, CYTOPLASMIC"/>
    <property type="match status" value="1"/>
</dbReference>
<comment type="similarity">
    <text evidence="1">Belongs to the class-I aminoacyl-tRNA synthetase family.</text>
</comment>
<accession>A0ABQ8J569</accession>
<dbReference type="Pfam" id="PF05746">
    <property type="entry name" value="DALR_1"/>
    <property type="match status" value="1"/>
</dbReference>
<evidence type="ECO:0000313" key="16">
    <source>
        <dbReference type="Proteomes" id="UP000887458"/>
    </source>
</evidence>
<dbReference type="EMBL" id="NJHN03000074">
    <property type="protein sequence ID" value="KAH9417719.1"/>
    <property type="molecule type" value="Genomic_DNA"/>
</dbReference>
<dbReference type="SUPFAM" id="SSF55190">
    <property type="entry name" value="Arginyl-tRNA synthetase (ArgRS), N-terminal 'additional' domain"/>
    <property type="match status" value="1"/>
</dbReference>
<name>A0ABQ8J569_DERPT</name>
<dbReference type="InterPro" id="IPR023313">
    <property type="entry name" value="UBQ-conjugating_AS"/>
</dbReference>
<dbReference type="Gene3D" id="1.10.730.10">
    <property type="entry name" value="Isoleucyl-tRNA Synthetase, Domain 1"/>
    <property type="match status" value="1"/>
</dbReference>
<dbReference type="PROSITE" id="PS00178">
    <property type="entry name" value="AA_TRNA_LIGASE_I"/>
    <property type="match status" value="1"/>
</dbReference>
<dbReference type="InterPro" id="IPR000608">
    <property type="entry name" value="UBC"/>
</dbReference>
<evidence type="ECO:0000256" key="6">
    <source>
        <dbReference type="ARBA" id="ARBA00022786"/>
    </source>
</evidence>
<dbReference type="Gene3D" id="3.10.110.10">
    <property type="entry name" value="Ubiquitin Conjugating Enzyme"/>
    <property type="match status" value="1"/>
</dbReference>
<dbReference type="Pfam" id="PF00750">
    <property type="entry name" value="tRNA-synt_1d"/>
    <property type="match status" value="1"/>
</dbReference>
<organism evidence="15 16">
    <name type="scientific">Dermatophagoides pteronyssinus</name>
    <name type="common">European house dust mite</name>
    <dbReference type="NCBI Taxonomy" id="6956"/>
    <lineage>
        <taxon>Eukaryota</taxon>
        <taxon>Metazoa</taxon>
        <taxon>Ecdysozoa</taxon>
        <taxon>Arthropoda</taxon>
        <taxon>Chelicerata</taxon>
        <taxon>Arachnida</taxon>
        <taxon>Acari</taxon>
        <taxon>Acariformes</taxon>
        <taxon>Sarcoptiformes</taxon>
        <taxon>Astigmata</taxon>
        <taxon>Psoroptidia</taxon>
        <taxon>Analgoidea</taxon>
        <taxon>Pyroglyphidae</taxon>
        <taxon>Dermatophagoidinae</taxon>
        <taxon>Dermatophagoides</taxon>
    </lineage>
</organism>
<feature type="region of interest" description="Disordered" evidence="13">
    <location>
        <begin position="1131"/>
        <end position="1161"/>
    </location>
</feature>
<dbReference type="InterPro" id="IPR001431">
    <property type="entry name" value="Pept_M16_Zn_BS"/>
</dbReference>
<dbReference type="Gene3D" id="3.30.830.10">
    <property type="entry name" value="Metalloenzyme, LuxS/M16 peptidase-like"/>
    <property type="match status" value="2"/>
</dbReference>
<evidence type="ECO:0000256" key="12">
    <source>
        <dbReference type="PROSITE-ProRule" id="PRU10133"/>
    </source>
</evidence>
<evidence type="ECO:0000313" key="15">
    <source>
        <dbReference type="EMBL" id="KAH9417719.1"/>
    </source>
</evidence>
<dbReference type="PROSITE" id="PS00143">
    <property type="entry name" value="INSULINASE"/>
    <property type="match status" value="1"/>
</dbReference>
<gene>
    <name evidence="15" type="ORF">DERP_011430</name>
</gene>
<keyword evidence="8" id="KW-0648">Protein biosynthesis</keyword>
<reference evidence="15 16" key="1">
    <citation type="journal article" date="2018" name="J. Allergy Clin. Immunol.">
        <title>High-quality assembly of Dermatophagoides pteronyssinus genome and transcriptome reveals a wide range of novel allergens.</title>
        <authorList>
            <person name="Liu X.Y."/>
            <person name="Yang K.Y."/>
            <person name="Wang M.Q."/>
            <person name="Kwok J.S."/>
            <person name="Zeng X."/>
            <person name="Yang Z."/>
            <person name="Xiao X.J."/>
            <person name="Lau C.P."/>
            <person name="Li Y."/>
            <person name="Huang Z.M."/>
            <person name="Ba J.G."/>
            <person name="Yim A.K."/>
            <person name="Ouyang C.Y."/>
            <person name="Ngai S.M."/>
            <person name="Chan T.F."/>
            <person name="Leung E.L."/>
            <person name="Liu L."/>
            <person name="Liu Z.G."/>
            <person name="Tsui S.K."/>
        </authorList>
    </citation>
    <scope>NUCLEOTIDE SEQUENCE [LARGE SCALE GENOMIC DNA]</scope>
    <source>
        <strain evidence="15">Derp</strain>
    </source>
</reference>
<dbReference type="SUPFAM" id="SSF54495">
    <property type="entry name" value="UBC-like"/>
    <property type="match status" value="1"/>
</dbReference>
<keyword evidence="3" id="KW-0436">Ligase</keyword>
<evidence type="ECO:0000256" key="1">
    <source>
        <dbReference type="ARBA" id="ARBA00005594"/>
    </source>
</evidence>
<dbReference type="InterPro" id="IPR001412">
    <property type="entry name" value="aa-tRNA-synth_I_CS"/>
</dbReference>
<dbReference type="InterPro" id="IPR035684">
    <property type="entry name" value="ArgRS_core"/>
</dbReference>
<evidence type="ECO:0000259" key="14">
    <source>
        <dbReference type="PROSITE" id="PS50127"/>
    </source>
</evidence>
<dbReference type="PROSITE" id="PS00183">
    <property type="entry name" value="UBC_1"/>
    <property type="match status" value="1"/>
</dbReference>
<dbReference type="InterPro" id="IPR001278">
    <property type="entry name" value="Arg-tRNA-ligase"/>
</dbReference>